<dbReference type="PANTHER" id="PTHR23024:SF582">
    <property type="entry name" value="CARBOXYLESTERASE 12-RELATED"/>
    <property type="match status" value="1"/>
</dbReference>
<organism evidence="3 4">
    <name type="scientific">Chenopodium quinoa</name>
    <name type="common">Quinoa</name>
    <dbReference type="NCBI Taxonomy" id="63459"/>
    <lineage>
        <taxon>Eukaryota</taxon>
        <taxon>Viridiplantae</taxon>
        <taxon>Streptophyta</taxon>
        <taxon>Embryophyta</taxon>
        <taxon>Tracheophyta</taxon>
        <taxon>Spermatophyta</taxon>
        <taxon>Magnoliopsida</taxon>
        <taxon>eudicotyledons</taxon>
        <taxon>Gunneridae</taxon>
        <taxon>Pentapetalae</taxon>
        <taxon>Caryophyllales</taxon>
        <taxon>Chenopodiaceae</taxon>
        <taxon>Chenopodioideae</taxon>
        <taxon>Atripliceae</taxon>
        <taxon>Chenopodium</taxon>
    </lineage>
</organism>
<evidence type="ECO:0000256" key="1">
    <source>
        <dbReference type="ARBA" id="ARBA00010515"/>
    </source>
</evidence>
<evidence type="ECO:0000313" key="3">
    <source>
        <dbReference type="EnsemblPlants" id="AUR62035105-RA:cds"/>
    </source>
</evidence>
<dbReference type="EnsemblPlants" id="AUR62035105-RA">
    <property type="protein sequence ID" value="AUR62035105-RA:cds"/>
    <property type="gene ID" value="AUR62035105"/>
</dbReference>
<feature type="domain" description="Alpha/beta hydrolase fold-3" evidence="2">
    <location>
        <begin position="25"/>
        <end position="146"/>
    </location>
</feature>
<dbReference type="InterPro" id="IPR050466">
    <property type="entry name" value="Carboxylest/Gibb_receptor"/>
</dbReference>
<dbReference type="OMA" id="DDAMWLY"/>
<dbReference type="Gene3D" id="3.40.50.1820">
    <property type="entry name" value="alpha/beta hydrolase"/>
    <property type="match status" value="1"/>
</dbReference>
<dbReference type="AlphaFoldDB" id="A0A803MTW4"/>
<sequence>MSPFEYSSLLLRSPARAPHRKLPVVLFIHGGGFCMRSAFSEDYTRFGSHITADANVIVVSVEYGLFPARPLPACYDDSWAALEWVASHSKGTGPEPWLNKYGDLSRIFVSGNSAGGTMSHTLLAKVGSIGLPEGAKIEGMILLHPYFAEGDKMWMFMCPTNVGPKDPRMKPAVEDLARIACGRVLVVLAEKDFLYGVGKLYVDELINSGWNGKVEVMENKEKEHCFNINDHTDPEASVIRQRIVSFIHNRS</sequence>
<proteinExistence type="inferred from homology"/>
<dbReference type="InterPro" id="IPR013094">
    <property type="entry name" value="AB_hydrolase_3"/>
</dbReference>
<evidence type="ECO:0000313" key="4">
    <source>
        <dbReference type="Proteomes" id="UP000596660"/>
    </source>
</evidence>
<name>A0A803MTW4_CHEQI</name>
<reference evidence="3" key="1">
    <citation type="journal article" date="2017" name="Nature">
        <title>The genome of Chenopodium quinoa.</title>
        <authorList>
            <person name="Jarvis D.E."/>
            <person name="Ho Y.S."/>
            <person name="Lightfoot D.J."/>
            <person name="Schmoeckel S.M."/>
            <person name="Li B."/>
            <person name="Borm T.J.A."/>
            <person name="Ohyanagi H."/>
            <person name="Mineta K."/>
            <person name="Michell C.T."/>
            <person name="Saber N."/>
            <person name="Kharbatia N.M."/>
            <person name="Rupper R.R."/>
            <person name="Sharp A.R."/>
            <person name="Dally N."/>
            <person name="Boughton B.A."/>
            <person name="Woo Y.H."/>
            <person name="Gao G."/>
            <person name="Schijlen E.G.W.M."/>
            <person name="Guo X."/>
            <person name="Momin A.A."/>
            <person name="Negrao S."/>
            <person name="Al-Babili S."/>
            <person name="Gehring C."/>
            <person name="Roessner U."/>
            <person name="Jung C."/>
            <person name="Murphy K."/>
            <person name="Arold S.T."/>
            <person name="Gojobori T."/>
            <person name="van der Linden C.G."/>
            <person name="van Loo E.N."/>
            <person name="Jellen E.N."/>
            <person name="Maughan P.J."/>
            <person name="Tester M."/>
        </authorList>
    </citation>
    <scope>NUCLEOTIDE SEQUENCE [LARGE SCALE GENOMIC DNA]</scope>
    <source>
        <strain evidence="3">cv. PI 614886</strain>
    </source>
</reference>
<dbReference type="Gramene" id="AUR62035105-RA">
    <property type="protein sequence ID" value="AUR62035105-RA:cds"/>
    <property type="gene ID" value="AUR62035105"/>
</dbReference>
<dbReference type="Proteomes" id="UP000596660">
    <property type="component" value="Unplaced"/>
</dbReference>
<keyword evidence="4" id="KW-1185">Reference proteome</keyword>
<dbReference type="InterPro" id="IPR029058">
    <property type="entry name" value="AB_hydrolase_fold"/>
</dbReference>
<reference evidence="3" key="2">
    <citation type="submission" date="2021-03" db="UniProtKB">
        <authorList>
            <consortium name="EnsemblPlants"/>
        </authorList>
    </citation>
    <scope>IDENTIFICATION</scope>
</reference>
<evidence type="ECO:0000259" key="2">
    <source>
        <dbReference type="Pfam" id="PF07859"/>
    </source>
</evidence>
<comment type="similarity">
    <text evidence="1">Belongs to the 'GDXG' lipolytic enzyme family.</text>
</comment>
<protein>
    <recommendedName>
        <fullName evidence="2">Alpha/beta hydrolase fold-3 domain-containing protein</fullName>
    </recommendedName>
</protein>
<accession>A0A803MTW4</accession>
<dbReference type="GO" id="GO:0016787">
    <property type="term" value="F:hydrolase activity"/>
    <property type="evidence" value="ECO:0007669"/>
    <property type="project" value="InterPro"/>
</dbReference>
<dbReference type="Pfam" id="PF07859">
    <property type="entry name" value="Abhydrolase_3"/>
    <property type="match status" value="1"/>
</dbReference>
<dbReference type="SUPFAM" id="SSF53474">
    <property type="entry name" value="alpha/beta-Hydrolases"/>
    <property type="match status" value="1"/>
</dbReference>
<dbReference type="PANTHER" id="PTHR23024">
    <property type="entry name" value="ARYLACETAMIDE DEACETYLASE"/>
    <property type="match status" value="1"/>
</dbReference>